<accession>A0ACC2LJ06</accession>
<proteinExistence type="predicted"/>
<reference evidence="1 2" key="1">
    <citation type="journal article" date="2022" name="Hortic Res">
        <title>A haplotype resolved chromosomal level avocado genome allows analysis of novel avocado genes.</title>
        <authorList>
            <person name="Nath O."/>
            <person name="Fletcher S.J."/>
            <person name="Hayward A."/>
            <person name="Shaw L.M."/>
            <person name="Masouleh A.K."/>
            <person name="Furtado A."/>
            <person name="Henry R.J."/>
            <person name="Mitter N."/>
        </authorList>
    </citation>
    <scope>NUCLEOTIDE SEQUENCE [LARGE SCALE GENOMIC DNA]</scope>
    <source>
        <strain evidence="2">cv. Hass</strain>
    </source>
</reference>
<name>A0ACC2LJ06_PERAE</name>
<protein>
    <submittedName>
        <fullName evidence="1">Uncharacterized protein</fullName>
    </submittedName>
</protein>
<organism evidence="1 2">
    <name type="scientific">Persea americana</name>
    <name type="common">Avocado</name>
    <dbReference type="NCBI Taxonomy" id="3435"/>
    <lineage>
        <taxon>Eukaryota</taxon>
        <taxon>Viridiplantae</taxon>
        <taxon>Streptophyta</taxon>
        <taxon>Embryophyta</taxon>
        <taxon>Tracheophyta</taxon>
        <taxon>Spermatophyta</taxon>
        <taxon>Magnoliopsida</taxon>
        <taxon>Magnoliidae</taxon>
        <taxon>Laurales</taxon>
        <taxon>Lauraceae</taxon>
        <taxon>Persea</taxon>
    </lineage>
</organism>
<keyword evidence="2" id="KW-1185">Reference proteome</keyword>
<comment type="caution">
    <text evidence="1">The sequence shown here is derived from an EMBL/GenBank/DDBJ whole genome shotgun (WGS) entry which is preliminary data.</text>
</comment>
<dbReference type="Proteomes" id="UP001234297">
    <property type="component" value="Chromosome 8"/>
</dbReference>
<evidence type="ECO:0000313" key="1">
    <source>
        <dbReference type="EMBL" id="KAJ8633447.1"/>
    </source>
</evidence>
<sequence length="355" mass="39513">MDMKSKGIAWVGNIYQKLEAMCEEVDSFMSQDKVRYEKKQIQACRNTAVQKLCTGFMQDLVLSSDSSVEQAVSDSLPTKLEVIVPGGEDSNPEPLLDGSPHVNCEEACDKLIQKSIPISIEVTINNHPENAGVNYENVADPVIDTADYSVVHPFESIHPVVINNVVENGMTLPSCDISTDVTGEVFSSKSYETIFLVESSGDGNKQHGKPICEASLPQPEIGICVAAMTPTRRSSHFDWQEACKSSITAEQSTETIDEFEDVKLDDDCSDTDIVKNEIVYIYRQARKKRSYKKKLQDALTSKLRPTKKPDYEQIAIWYAEAETRRRASESSPASTDLRSKGLLTHDSCISDWELL</sequence>
<evidence type="ECO:0000313" key="2">
    <source>
        <dbReference type="Proteomes" id="UP001234297"/>
    </source>
</evidence>
<gene>
    <name evidence="1" type="ORF">MRB53_026783</name>
</gene>
<dbReference type="EMBL" id="CM056816">
    <property type="protein sequence ID" value="KAJ8633447.1"/>
    <property type="molecule type" value="Genomic_DNA"/>
</dbReference>